<feature type="transmembrane region" description="Helical" evidence="1">
    <location>
        <begin position="288"/>
        <end position="309"/>
    </location>
</feature>
<evidence type="ECO:0000313" key="4">
    <source>
        <dbReference type="Proteomes" id="UP001175271"/>
    </source>
</evidence>
<dbReference type="InterPro" id="IPR011701">
    <property type="entry name" value="MFS"/>
</dbReference>
<feature type="transmembrane region" description="Helical" evidence="1">
    <location>
        <begin position="384"/>
        <end position="402"/>
    </location>
</feature>
<reference evidence="3" key="1">
    <citation type="submission" date="2023-06" db="EMBL/GenBank/DDBJ databases">
        <title>Genomic analysis of the entomopathogenic nematode Steinernema hermaphroditum.</title>
        <authorList>
            <person name="Schwarz E.M."/>
            <person name="Heppert J.K."/>
            <person name="Baniya A."/>
            <person name="Schwartz H.T."/>
            <person name="Tan C.-H."/>
            <person name="Antoshechkin I."/>
            <person name="Sternberg P.W."/>
            <person name="Goodrich-Blair H."/>
            <person name="Dillman A.R."/>
        </authorList>
    </citation>
    <scope>NUCLEOTIDE SEQUENCE</scope>
    <source>
        <strain evidence="3">PS9179</strain>
        <tissue evidence="3">Whole animal</tissue>
    </source>
</reference>
<feature type="transmembrane region" description="Helical" evidence="1">
    <location>
        <begin position="212"/>
        <end position="235"/>
    </location>
</feature>
<feature type="transmembrane region" description="Helical" evidence="1">
    <location>
        <begin position="105"/>
        <end position="125"/>
    </location>
</feature>
<name>A0AA39MB59_9BILA</name>
<keyword evidence="1" id="KW-0812">Transmembrane</keyword>
<feature type="transmembrane region" description="Helical" evidence="1">
    <location>
        <begin position="255"/>
        <end position="276"/>
    </location>
</feature>
<dbReference type="PANTHER" id="PTHR45757">
    <property type="entry name" value="PROTEIN CBG23364-RELATED"/>
    <property type="match status" value="1"/>
</dbReference>
<dbReference type="AlphaFoldDB" id="A0AA39MB59"/>
<gene>
    <name evidence="3" type="ORF">QR680_010132</name>
</gene>
<keyword evidence="1" id="KW-0472">Membrane</keyword>
<dbReference type="GO" id="GO:0016020">
    <property type="term" value="C:membrane"/>
    <property type="evidence" value="ECO:0007669"/>
    <property type="project" value="TreeGrafter"/>
</dbReference>
<keyword evidence="1" id="KW-1133">Transmembrane helix</keyword>
<feature type="signal peptide" evidence="2">
    <location>
        <begin position="1"/>
        <end position="21"/>
    </location>
</feature>
<evidence type="ECO:0000313" key="3">
    <source>
        <dbReference type="EMBL" id="KAK0427249.1"/>
    </source>
</evidence>
<evidence type="ECO:0000256" key="2">
    <source>
        <dbReference type="SAM" id="SignalP"/>
    </source>
</evidence>
<feature type="transmembrane region" description="Helical" evidence="1">
    <location>
        <begin position="76"/>
        <end position="93"/>
    </location>
</feature>
<dbReference type="Pfam" id="PF07690">
    <property type="entry name" value="MFS_1"/>
    <property type="match status" value="1"/>
</dbReference>
<accession>A0AA39MB59</accession>
<dbReference type="PANTHER" id="PTHR45757:SF11">
    <property type="entry name" value="MAJOR FACILITATOR SUPERFAMILY (MFS) PROFILE DOMAIN-CONTAINING PROTEIN"/>
    <property type="match status" value="1"/>
</dbReference>
<keyword evidence="2" id="KW-0732">Signal</keyword>
<sequence length="416" mass="45560">MLSYVTLTLSLICLTLIVANAALFEFTVICMKDDDHNLRFSSYEQGLLLGVIAVGCMFGTYPSIKLFDTIGFNNCFTLMGLLSAIGTLIVPFFGHNFYVILLDQLVQGIALAAAFLALGVIPAVVGDYNQKGFFASILTCSMQLGPFMVMPAGSYVLFAILTLVAFILFFFVYGRFTERKRSCLIKGSYPDITALQDENANDKGHSVPYRSIFTSASFWGLMFVDFGDTCGYQLFMFYGPTYLNKVLSYEVRETGFFAALPHLLSMATKTAGGFLLDRATCVGEGTRATLFIAVSEVVMMFCFAVLSFVTAGMAFVGQAMLNVLTVFSGLAFIGLVSGSQIVGQQYTYVLTTAIAVQDSLAGLVVPAMVALIAPNYEEAEWRTVFLYLTAMLMVTVSLFLALTRMKPARWTMTQLK</sequence>
<evidence type="ECO:0008006" key="5">
    <source>
        <dbReference type="Google" id="ProtNLM"/>
    </source>
</evidence>
<dbReference type="EMBL" id="JAUCMV010000001">
    <property type="protein sequence ID" value="KAK0427249.1"/>
    <property type="molecule type" value="Genomic_DNA"/>
</dbReference>
<dbReference type="GO" id="GO:0022857">
    <property type="term" value="F:transmembrane transporter activity"/>
    <property type="evidence" value="ECO:0007669"/>
    <property type="project" value="InterPro"/>
</dbReference>
<feature type="transmembrane region" description="Helical" evidence="1">
    <location>
        <begin position="45"/>
        <end position="64"/>
    </location>
</feature>
<feature type="transmembrane region" description="Helical" evidence="1">
    <location>
        <begin position="315"/>
        <end position="336"/>
    </location>
</feature>
<keyword evidence="4" id="KW-1185">Reference proteome</keyword>
<feature type="transmembrane region" description="Helical" evidence="1">
    <location>
        <begin position="155"/>
        <end position="176"/>
    </location>
</feature>
<protein>
    <recommendedName>
        <fullName evidence="5">Major facilitator superfamily (MFS) profile domain-containing protein</fullName>
    </recommendedName>
</protein>
<organism evidence="3 4">
    <name type="scientific">Steinernema hermaphroditum</name>
    <dbReference type="NCBI Taxonomy" id="289476"/>
    <lineage>
        <taxon>Eukaryota</taxon>
        <taxon>Metazoa</taxon>
        <taxon>Ecdysozoa</taxon>
        <taxon>Nematoda</taxon>
        <taxon>Chromadorea</taxon>
        <taxon>Rhabditida</taxon>
        <taxon>Tylenchina</taxon>
        <taxon>Panagrolaimomorpha</taxon>
        <taxon>Strongyloidoidea</taxon>
        <taxon>Steinernematidae</taxon>
        <taxon>Steinernema</taxon>
    </lineage>
</organism>
<feature type="chain" id="PRO_5041465753" description="Major facilitator superfamily (MFS) profile domain-containing protein" evidence="2">
    <location>
        <begin position="22"/>
        <end position="416"/>
    </location>
</feature>
<dbReference type="Proteomes" id="UP001175271">
    <property type="component" value="Unassembled WGS sequence"/>
</dbReference>
<dbReference type="InterPro" id="IPR036259">
    <property type="entry name" value="MFS_trans_sf"/>
</dbReference>
<proteinExistence type="predicted"/>
<dbReference type="Gene3D" id="1.20.1250.20">
    <property type="entry name" value="MFS general substrate transporter like domains"/>
    <property type="match status" value="2"/>
</dbReference>
<evidence type="ECO:0000256" key="1">
    <source>
        <dbReference type="SAM" id="Phobius"/>
    </source>
</evidence>
<dbReference type="SUPFAM" id="SSF103473">
    <property type="entry name" value="MFS general substrate transporter"/>
    <property type="match status" value="1"/>
</dbReference>
<comment type="caution">
    <text evidence="3">The sequence shown here is derived from an EMBL/GenBank/DDBJ whole genome shotgun (WGS) entry which is preliminary data.</text>
</comment>
<feature type="transmembrane region" description="Helical" evidence="1">
    <location>
        <begin position="348"/>
        <end position="372"/>
    </location>
</feature>